<protein>
    <recommendedName>
        <fullName evidence="4">Small secreted protein</fullName>
    </recommendedName>
</protein>
<evidence type="ECO:0000256" key="1">
    <source>
        <dbReference type="SAM" id="MobiDB-lite"/>
    </source>
</evidence>
<keyword evidence="3" id="KW-1185">Reference proteome</keyword>
<accession>A0ABW6GBC4</accession>
<feature type="region of interest" description="Disordered" evidence="1">
    <location>
        <begin position="24"/>
        <end position="98"/>
    </location>
</feature>
<feature type="region of interest" description="Disordered" evidence="1">
    <location>
        <begin position="192"/>
        <end position="236"/>
    </location>
</feature>
<organism evidence="2 3">
    <name type="scientific">Prauserella salsuginis</name>
    <dbReference type="NCBI Taxonomy" id="387889"/>
    <lineage>
        <taxon>Bacteria</taxon>
        <taxon>Bacillati</taxon>
        <taxon>Actinomycetota</taxon>
        <taxon>Actinomycetes</taxon>
        <taxon>Pseudonocardiales</taxon>
        <taxon>Pseudonocardiaceae</taxon>
        <taxon>Prauserella</taxon>
        <taxon>Prauserella salsuginis group</taxon>
    </lineage>
</organism>
<comment type="caution">
    <text evidence="2">The sequence shown here is derived from an EMBL/GenBank/DDBJ whole genome shotgun (WGS) entry which is preliminary data.</text>
</comment>
<dbReference type="EMBL" id="JBHXCV010000022">
    <property type="protein sequence ID" value="MFD6796507.1"/>
    <property type="molecule type" value="Genomic_DNA"/>
</dbReference>
<name>A0ABW6GBC4_9PSEU</name>
<feature type="compositionally biased region" description="Low complexity" evidence="1">
    <location>
        <begin position="29"/>
        <end position="53"/>
    </location>
</feature>
<feature type="compositionally biased region" description="Low complexity" evidence="1">
    <location>
        <begin position="164"/>
        <end position="175"/>
    </location>
</feature>
<dbReference type="PROSITE" id="PS51257">
    <property type="entry name" value="PROKAR_LIPOPROTEIN"/>
    <property type="match status" value="1"/>
</dbReference>
<proteinExistence type="predicted"/>
<reference evidence="2 3" key="1">
    <citation type="submission" date="2024-09" db="EMBL/GenBank/DDBJ databases">
        <title>The Natural Products Discovery Center: Release of the First 8490 Sequenced Strains for Exploring Actinobacteria Biosynthetic Diversity.</title>
        <authorList>
            <person name="Kalkreuter E."/>
            <person name="Kautsar S.A."/>
            <person name="Yang D."/>
            <person name="Bader C.D."/>
            <person name="Teijaro C.N."/>
            <person name="Fluegel L."/>
            <person name="Davis C.M."/>
            <person name="Simpson J.R."/>
            <person name="Lauterbach L."/>
            <person name="Steele A.D."/>
            <person name="Gui C."/>
            <person name="Meng S."/>
            <person name="Li G."/>
            <person name="Viehrig K."/>
            <person name="Ye F."/>
            <person name="Su P."/>
            <person name="Kiefer A.F."/>
            <person name="Nichols A."/>
            <person name="Cepeda A.J."/>
            <person name="Yan W."/>
            <person name="Fan B."/>
            <person name="Jiang Y."/>
            <person name="Adhikari A."/>
            <person name="Zheng C.-J."/>
            <person name="Schuster L."/>
            <person name="Cowan T.M."/>
            <person name="Smanski M.J."/>
            <person name="Chevrette M.G."/>
            <person name="De Carvalho L.P.S."/>
            <person name="Shen B."/>
        </authorList>
    </citation>
    <scope>NUCLEOTIDE SEQUENCE [LARGE SCALE GENOMIC DNA]</scope>
    <source>
        <strain evidence="2 3">NPDC060353</strain>
    </source>
</reference>
<feature type="compositionally biased region" description="Basic and acidic residues" evidence="1">
    <location>
        <begin position="144"/>
        <end position="160"/>
    </location>
</feature>
<sequence length="236" mass="24519">MRPHLTLLATVAAGAIALTGCGGEASDNAGQQDGSAGSSASSSAGPAPSQSQQGGQGGSQVNEEGVRWMDGFCGSLAEFSASSQGTPKPETQDPAALKKSMNTMLGKITQSTDKFLSDMNAMDSSPTDGGDKFLSTAKDSYRNLRETANEAKSELDKAPASDKQATSQAVQAASSKLQQVDLQKPIKQLQGNQQLSGEFQQAPKCRELLQAAQQQGGGQQQPPQQPPQQQPQQPGN</sequence>
<evidence type="ECO:0000313" key="3">
    <source>
        <dbReference type="Proteomes" id="UP001598673"/>
    </source>
</evidence>
<evidence type="ECO:0000313" key="2">
    <source>
        <dbReference type="EMBL" id="MFD6796507.1"/>
    </source>
</evidence>
<feature type="region of interest" description="Disordered" evidence="1">
    <location>
        <begin position="144"/>
        <end position="178"/>
    </location>
</feature>
<dbReference type="RefSeq" id="WP_258938106.1">
    <property type="nucleotide sequence ID" value="NZ_JANBBF010000014.1"/>
</dbReference>
<dbReference type="Proteomes" id="UP001598673">
    <property type="component" value="Unassembled WGS sequence"/>
</dbReference>
<evidence type="ECO:0008006" key="4">
    <source>
        <dbReference type="Google" id="ProtNLM"/>
    </source>
</evidence>
<gene>
    <name evidence="2" type="ORF">ACFWGY_24540</name>
</gene>